<evidence type="ECO:0000256" key="2">
    <source>
        <dbReference type="ARBA" id="ARBA00012483"/>
    </source>
</evidence>
<dbReference type="GO" id="GO:0008270">
    <property type="term" value="F:zinc ion binding"/>
    <property type="evidence" value="ECO:0007669"/>
    <property type="project" value="UniProtKB-KW"/>
</dbReference>
<dbReference type="KEGG" id="sita:101760447"/>
<gene>
    <name evidence="9" type="ORF">SETIT_5G443600v2</name>
</gene>
<reference evidence="9" key="1">
    <citation type="journal article" date="2012" name="Nat. Biotechnol.">
        <title>Reference genome sequence of the model plant Setaria.</title>
        <authorList>
            <person name="Bennetzen J.L."/>
            <person name="Schmutz J."/>
            <person name="Wang H."/>
            <person name="Percifield R."/>
            <person name="Hawkins J."/>
            <person name="Pontaroli A.C."/>
            <person name="Estep M."/>
            <person name="Feng L."/>
            <person name="Vaughn J.N."/>
            <person name="Grimwood J."/>
            <person name="Jenkins J."/>
            <person name="Barry K."/>
            <person name="Lindquist E."/>
            <person name="Hellsten U."/>
            <person name="Deshpande S."/>
            <person name="Wang X."/>
            <person name="Wu X."/>
            <person name="Mitros T."/>
            <person name="Triplett J."/>
            <person name="Yang X."/>
            <person name="Ye C.Y."/>
            <person name="Mauro-Herrera M."/>
            <person name="Wang L."/>
            <person name="Li P."/>
            <person name="Sharma M."/>
            <person name="Sharma R."/>
            <person name="Ronald P.C."/>
            <person name="Panaud O."/>
            <person name="Kellogg E.A."/>
            <person name="Brutnell T.P."/>
            <person name="Doust A.N."/>
            <person name="Tuskan G.A."/>
            <person name="Rokhsar D."/>
            <person name="Devos K.M."/>
        </authorList>
    </citation>
    <scope>NUCLEOTIDE SEQUENCE [LARGE SCALE GENOMIC DNA]</scope>
    <source>
        <strain evidence="9">Yugu1</strain>
    </source>
</reference>
<comment type="similarity">
    <text evidence="6">Belongs to the RING-type zinc finger family. ATL subfamily.</text>
</comment>
<evidence type="ECO:0000313" key="9">
    <source>
        <dbReference type="EMBL" id="RCV28947.1"/>
    </source>
</evidence>
<protein>
    <recommendedName>
        <fullName evidence="2">RING-type E3 ubiquitin transferase</fullName>
        <ecNumber evidence="2">2.3.2.27</ecNumber>
    </recommendedName>
</protein>
<evidence type="ECO:0000256" key="6">
    <source>
        <dbReference type="ARBA" id="ARBA00024209"/>
    </source>
</evidence>
<dbReference type="EC" id="2.3.2.27" evidence="2"/>
<evidence type="ECO:0000256" key="1">
    <source>
        <dbReference type="ARBA" id="ARBA00000900"/>
    </source>
</evidence>
<keyword evidence="5" id="KW-0862">Zinc</keyword>
<accession>A0A368RFG5</accession>
<evidence type="ECO:0000256" key="7">
    <source>
        <dbReference type="PROSITE-ProRule" id="PRU00175"/>
    </source>
</evidence>
<dbReference type="InterPro" id="IPR013083">
    <property type="entry name" value="Znf_RING/FYVE/PHD"/>
</dbReference>
<dbReference type="SMART" id="SM00184">
    <property type="entry name" value="RING"/>
    <property type="match status" value="1"/>
</dbReference>
<dbReference type="EMBL" id="CM003532">
    <property type="protein sequence ID" value="RCV28947.1"/>
    <property type="molecule type" value="Genomic_DNA"/>
</dbReference>
<dbReference type="SUPFAM" id="SSF57850">
    <property type="entry name" value="RING/U-box"/>
    <property type="match status" value="1"/>
</dbReference>
<dbReference type="AlphaFoldDB" id="A0A368RFG5"/>
<proteinExistence type="inferred from homology"/>
<dbReference type="PROSITE" id="PS50089">
    <property type="entry name" value="ZF_RING_2"/>
    <property type="match status" value="1"/>
</dbReference>
<dbReference type="InterPro" id="IPR053238">
    <property type="entry name" value="RING-H2_zinc_finger"/>
</dbReference>
<name>A0A368RFG5_SETIT</name>
<reference evidence="9" key="2">
    <citation type="submission" date="2015-07" db="EMBL/GenBank/DDBJ databases">
        <authorList>
            <person name="Noorani M."/>
        </authorList>
    </citation>
    <scope>NUCLEOTIDE SEQUENCE</scope>
    <source>
        <strain evidence="9">Yugu1</strain>
    </source>
</reference>
<dbReference type="OrthoDB" id="590840at2759"/>
<dbReference type="CDD" id="cd16448">
    <property type="entry name" value="RING-H2"/>
    <property type="match status" value="1"/>
</dbReference>
<organism evidence="9">
    <name type="scientific">Setaria italica</name>
    <name type="common">Foxtail millet</name>
    <name type="synonym">Panicum italicum</name>
    <dbReference type="NCBI Taxonomy" id="4555"/>
    <lineage>
        <taxon>Eukaryota</taxon>
        <taxon>Viridiplantae</taxon>
        <taxon>Streptophyta</taxon>
        <taxon>Embryophyta</taxon>
        <taxon>Tracheophyta</taxon>
        <taxon>Spermatophyta</taxon>
        <taxon>Magnoliopsida</taxon>
        <taxon>Liliopsida</taxon>
        <taxon>Poales</taxon>
        <taxon>Poaceae</taxon>
        <taxon>PACMAD clade</taxon>
        <taxon>Panicoideae</taxon>
        <taxon>Panicodae</taxon>
        <taxon>Paniceae</taxon>
        <taxon>Cenchrinae</taxon>
        <taxon>Setaria</taxon>
    </lineage>
</organism>
<dbReference type="GO" id="GO:0061630">
    <property type="term" value="F:ubiquitin protein ligase activity"/>
    <property type="evidence" value="ECO:0007669"/>
    <property type="project" value="UniProtKB-EC"/>
</dbReference>
<dbReference type="Pfam" id="PF13639">
    <property type="entry name" value="zf-RING_2"/>
    <property type="match status" value="1"/>
</dbReference>
<keyword evidence="4 7" id="KW-0863">Zinc-finger</keyword>
<sequence>MESQGKNNGSPLITRRVEASTLFLATTPPTEPSGGGEPELAVRLRCHVTKYIRAGRGRGQRQVYVYRGSGAEASLVAAVPRDVLVDEDSVRDVMRLLLRAIWPLRDLDLTDDEWEAILPEDVVPQLADLARGLDEGSRSAAVVELAVDRHIRYSAPRVLMTACRGAPPATEGKDDGCSICLEVLHEEAAAAGKGVPVELPGCAHAFHRRCISKWFRKKPTCPLCRGNVTKHLDPELQKDILEFSHDDDPDRPTVLQFSRLF</sequence>
<keyword evidence="3" id="KW-0479">Metal-binding</keyword>
<evidence type="ECO:0000256" key="5">
    <source>
        <dbReference type="ARBA" id="ARBA00022833"/>
    </source>
</evidence>
<dbReference type="PANTHER" id="PTHR14155:SF604">
    <property type="entry name" value="RING-TYPE DOMAIN-CONTAINING PROTEIN"/>
    <property type="match status" value="1"/>
</dbReference>
<evidence type="ECO:0000259" key="8">
    <source>
        <dbReference type="PROSITE" id="PS50089"/>
    </source>
</evidence>
<feature type="domain" description="RING-type" evidence="8">
    <location>
        <begin position="177"/>
        <end position="225"/>
    </location>
</feature>
<dbReference type="PANTHER" id="PTHR14155">
    <property type="entry name" value="RING FINGER DOMAIN-CONTAINING"/>
    <property type="match status" value="1"/>
</dbReference>
<dbReference type="Gene3D" id="3.30.40.10">
    <property type="entry name" value="Zinc/RING finger domain, C3HC4 (zinc finger)"/>
    <property type="match status" value="1"/>
</dbReference>
<comment type="catalytic activity">
    <reaction evidence="1">
        <text>S-ubiquitinyl-[E2 ubiquitin-conjugating enzyme]-L-cysteine + [acceptor protein]-L-lysine = [E2 ubiquitin-conjugating enzyme]-L-cysteine + N(6)-ubiquitinyl-[acceptor protein]-L-lysine.</text>
        <dbReference type="EC" id="2.3.2.27"/>
    </reaction>
</comment>
<evidence type="ECO:0000256" key="3">
    <source>
        <dbReference type="ARBA" id="ARBA00022723"/>
    </source>
</evidence>
<dbReference type="InterPro" id="IPR001841">
    <property type="entry name" value="Znf_RING"/>
</dbReference>
<evidence type="ECO:0000256" key="4">
    <source>
        <dbReference type="ARBA" id="ARBA00022771"/>
    </source>
</evidence>